<organism evidence="1 2">
    <name type="scientific">Vitis vinifera</name>
    <name type="common">Grape</name>
    <dbReference type="NCBI Taxonomy" id="29760"/>
    <lineage>
        <taxon>Eukaryota</taxon>
        <taxon>Viridiplantae</taxon>
        <taxon>Streptophyta</taxon>
        <taxon>Embryophyta</taxon>
        <taxon>Tracheophyta</taxon>
        <taxon>Spermatophyta</taxon>
        <taxon>Magnoliopsida</taxon>
        <taxon>eudicotyledons</taxon>
        <taxon>Gunneridae</taxon>
        <taxon>Pentapetalae</taxon>
        <taxon>rosids</taxon>
        <taxon>Vitales</taxon>
        <taxon>Vitaceae</taxon>
        <taxon>Viteae</taxon>
        <taxon>Vitis</taxon>
    </lineage>
</organism>
<dbReference type="InParanoid" id="F6I4E1"/>
<dbReference type="AlphaFoldDB" id="F6I4E1"/>
<keyword evidence="2" id="KW-1185">Reference proteome</keyword>
<sequence>MEEFHAYYDILNDVRVVFPENLDDLRSTLSSSYGEIFFTWEQFRMKYGIGDFERRENDLCDYISDIDQLKHTFIELESDAQDLTKML</sequence>
<evidence type="ECO:0000313" key="1">
    <source>
        <dbReference type="EMBL" id="CCB61778.1"/>
    </source>
</evidence>
<proteinExistence type="predicted"/>
<accession>F6I4E1</accession>
<gene>
    <name evidence="1" type="ordered locus">VIT_05s0062g00450</name>
</gene>
<reference evidence="2" key="1">
    <citation type="journal article" date="2007" name="Nature">
        <title>The grapevine genome sequence suggests ancestral hexaploidization in major angiosperm phyla.</title>
        <authorList>
            <consortium name="The French-Italian Public Consortium for Grapevine Genome Characterization."/>
            <person name="Jaillon O."/>
            <person name="Aury J.-M."/>
            <person name="Noel B."/>
            <person name="Policriti A."/>
            <person name="Clepet C."/>
            <person name="Casagrande A."/>
            <person name="Choisne N."/>
            <person name="Aubourg S."/>
            <person name="Vitulo N."/>
            <person name="Jubin C."/>
            <person name="Vezzi A."/>
            <person name="Legeai F."/>
            <person name="Hugueney P."/>
            <person name="Dasilva C."/>
            <person name="Horner D."/>
            <person name="Mica E."/>
            <person name="Jublot D."/>
            <person name="Poulain J."/>
            <person name="Bruyere C."/>
            <person name="Billault A."/>
            <person name="Segurens B."/>
            <person name="Gouyvenoux M."/>
            <person name="Ugarte E."/>
            <person name="Cattonaro F."/>
            <person name="Anthouard V."/>
            <person name="Vico V."/>
            <person name="Del Fabbro C."/>
            <person name="Alaux M."/>
            <person name="Di Gaspero G."/>
            <person name="Dumas V."/>
            <person name="Felice N."/>
            <person name="Paillard S."/>
            <person name="Juman I."/>
            <person name="Moroldo M."/>
            <person name="Scalabrin S."/>
            <person name="Canaguier A."/>
            <person name="Le Clainche I."/>
            <person name="Malacrida G."/>
            <person name="Durand E."/>
            <person name="Pesole G."/>
            <person name="Laucou V."/>
            <person name="Chatelet P."/>
            <person name="Merdinoglu D."/>
            <person name="Delledonne M."/>
            <person name="Pezzotti M."/>
            <person name="Lecharny A."/>
            <person name="Scarpelli C."/>
            <person name="Artiguenave F."/>
            <person name="Pe M.E."/>
            <person name="Valle G."/>
            <person name="Morgante M."/>
            <person name="Caboche M."/>
            <person name="Adam-Blondon A.-F."/>
            <person name="Weissenbach J."/>
            <person name="Quetier F."/>
            <person name="Wincker P."/>
        </authorList>
    </citation>
    <scope>NUCLEOTIDE SEQUENCE [LARGE SCALE GENOMIC DNA]</scope>
    <source>
        <strain evidence="2">cv. Pinot noir / PN40024</strain>
    </source>
</reference>
<dbReference type="PaxDb" id="29760-VIT_05s0062g00450.t01"/>
<dbReference type="Proteomes" id="UP000009183">
    <property type="component" value="Chromosome 5"/>
</dbReference>
<evidence type="ECO:0000313" key="2">
    <source>
        <dbReference type="Proteomes" id="UP000009183"/>
    </source>
</evidence>
<dbReference type="HOGENOM" id="CLU_2487990_0_0_1"/>
<name>F6I4E1_VITVI</name>
<protein>
    <submittedName>
        <fullName evidence="1">Uncharacterized protein</fullName>
    </submittedName>
</protein>
<dbReference type="EMBL" id="FN596745">
    <property type="protein sequence ID" value="CCB61778.1"/>
    <property type="molecule type" value="Genomic_DNA"/>
</dbReference>